<dbReference type="AlphaFoldDB" id="A0AAG5CV53"/>
<evidence type="ECO:0000313" key="1">
    <source>
        <dbReference type="EnsemblMetazoa" id="ENSAATROPP002781"/>
    </source>
</evidence>
<keyword evidence="2" id="KW-1185">Reference proteome</keyword>
<protein>
    <submittedName>
        <fullName evidence="1">Uncharacterized protein</fullName>
    </submittedName>
</protein>
<dbReference type="Proteomes" id="UP000075880">
    <property type="component" value="Unassembled WGS sequence"/>
</dbReference>
<sequence>MSILKNWKTPGMIVDIRNFNPGNPSSLASRLPFRKNSFSRSVSESTSTPNEIEVITSLPSLEYKSRSSIVIGFSCDITRSRCIASPTLFDSSPNMFRILLPVKAGLNPGL</sequence>
<organism evidence="1 2">
    <name type="scientific">Anopheles atroparvus</name>
    <name type="common">European mosquito</name>
    <dbReference type="NCBI Taxonomy" id="41427"/>
    <lineage>
        <taxon>Eukaryota</taxon>
        <taxon>Metazoa</taxon>
        <taxon>Ecdysozoa</taxon>
        <taxon>Arthropoda</taxon>
        <taxon>Hexapoda</taxon>
        <taxon>Insecta</taxon>
        <taxon>Pterygota</taxon>
        <taxon>Neoptera</taxon>
        <taxon>Endopterygota</taxon>
        <taxon>Diptera</taxon>
        <taxon>Nematocera</taxon>
        <taxon>Culicoidea</taxon>
        <taxon>Culicidae</taxon>
        <taxon>Anophelinae</taxon>
        <taxon>Anopheles</taxon>
    </lineage>
</organism>
<reference evidence="1" key="1">
    <citation type="submission" date="2024-04" db="UniProtKB">
        <authorList>
            <consortium name="EnsemblMetazoa"/>
        </authorList>
    </citation>
    <scope>IDENTIFICATION</scope>
    <source>
        <strain evidence="1">EBRO</strain>
    </source>
</reference>
<name>A0AAG5CV53_ANOAO</name>
<evidence type="ECO:0000313" key="2">
    <source>
        <dbReference type="Proteomes" id="UP000075880"/>
    </source>
</evidence>
<proteinExistence type="predicted"/>
<dbReference type="EnsemblMetazoa" id="ENSAATROPT002895">
    <property type="protein sequence ID" value="ENSAATROPP002781"/>
    <property type="gene ID" value="ENSAATROPG002288"/>
</dbReference>
<accession>A0AAG5CV53</accession>